<dbReference type="Proteomes" id="UP000018420">
    <property type="component" value="Unassembled WGS sequence"/>
</dbReference>
<dbReference type="EMBL" id="ASYZ01000077">
    <property type="protein sequence ID" value="EPR86079.1"/>
    <property type="molecule type" value="Genomic_DNA"/>
</dbReference>
<dbReference type="RefSeq" id="WP_004918468.1">
    <property type="nucleotide sequence ID" value="NZ_ASYZ01000077.1"/>
</dbReference>
<name>S7Y4E5_ACIJU</name>
<reference evidence="1 2" key="1">
    <citation type="submission" date="2013-05" db="EMBL/GenBank/DDBJ databases">
        <title>Genome assembly of Acinetobacter junii MTCC 11364.</title>
        <authorList>
            <person name="Khatri I."/>
            <person name="Singh N.K."/>
            <person name="Subramanian S."/>
            <person name="Mayilraj S."/>
        </authorList>
    </citation>
    <scope>NUCLEOTIDE SEQUENCE [LARGE SCALE GENOMIC DNA]</scope>
    <source>
        <strain evidence="1 2">MTCC 11364</strain>
    </source>
</reference>
<accession>S7Y4E5</accession>
<proteinExistence type="predicted"/>
<dbReference type="PATRIC" id="fig|1330047.3.peg.1506"/>
<gene>
    <name evidence="1" type="ORF">L292_2910</name>
</gene>
<dbReference type="AlphaFoldDB" id="S7Y4E5"/>
<evidence type="ECO:0000313" key="1">
    <source>
        <dbReference type="EMBL" id="EPR86079.1"/>
    </source>
</evidence>
<organism evidence="1 2">
    <name type="scientific">Acinetobacter junii CIP 107470 = MTCC 11364</name>
    <dbReference type="NCBI Taxonomy" id="1217666"/>
    <lineage>
        <taxon>Bacteria</taxon>
        <taxon>Pseudomonadati</taxon>
        <taxon>Pseudomonadota</taxon>
        <taxon>Gammaproteobacteria</taxon>
        <taxon>Moraxellales</taxon>
        <taxon>Moraxellaceae</taxon>
        <taxon>Acinetobacter</taxon>
    </lineage>
</organism>
<comment type="caution">
    <text evidence="1">The sequence shown here is derived from an EMBL/GenBank/DDBJ whole genome shotgun (WGS) entry which is preliminary data.</text>
</comment>
<evidence type="ECO:0000313" key="2">
    <source>
        <dbReference type="Proteomes" id="UP000018420"/>
    </source>
</evidence>
<protein>
    <submittedName>
        <fullName evidence="1">Uncharacterized protein</fullName>
    </submittedName>
</protein>
<sequence>MKKRVTVDLDDQEYKELLLLKKKLDRPLAWIGRKAITEFLAKNTFNHDEKHISDIEDKV</sequence>